<reference evidence="1 2" key="1">
    <citation type="submission" date="2018-06" db="EMBL/GenBank/DDBJ databases">
        <authorList>
            <consortium name="Pathogen Informatics"/>
            <person name="Doyle S."/>
        </authorList>
    </citation>
    <scope>NUCLEOTIDE SEQUENCE [LARGE SCALE GENOMIC DNA]</scope>
    <source>
        <strain evidence="1 2">NCTC4824</strain>
    </source>
</reference>
<dbReference type="Proteomes" id="UP000249134">
    <property type="component" value="Chromosome 1"/>
</dbReference>
<organism evidence="1 2">
    <name type="scientific">Lederbergia lenta</name>
    <name type="common">Bacillus lentus</name>
    <dbReference type="NCBI Taxonomy" id="1467"/>
    <lineage>
        <taxon>Bacteria</taxon>
        <taxon>Bacillati</taxon>
        <taxon>Bacillota</taxon>
        <taxon>Bacilli</taxon>
        <taxon>Bacillales</taxon>
        <taxon>Bacillaceae</taxon>
        <taxon>Lederbergia</taxon>
    </lineage>
</organism>
<sequence>MNCMTISVLELFNQGKLGIPEICEDLYVVNDHFVAVIDGATNITGNLIHGKAPGRLAAEVIQRVILEARMDVTLQELIADINKNLQILYEEYGILDDIKKCAWMAPTACLICYSHYYQEVWQLGDSQCMIDGQLHTNEKQIDDITANARALFLEAEIKKGKTIEDLLEHDTGWDYIKTLIQLQYYLQNDRDSQFGFEVINGFDVDFSRVKTIQVPKDAKTIILASDGYPMLKTTLNETESELQHLLQTDPLCFRQFKSAKGLQKGHLSFDDRTYIKFEIA</sequence>
<accession>A0A2X4WHG9</accession>
<dbReference type="InterPro" id="IPR036457">
    <property type="entry name" value="PPM-type-like_dom_sf"/>
</dbReference>
<dbReference type="SUPFAM" id="SSF81606">
    <property type="entry name" value="PP2C-like"/>
    <property type="match status" value="1"/>
</dbReference>
<dbReference type="KEGG" id="blen:NCTC4824_03673"/>
<protein>
    <recommendedName>
        <fullName evidence="3">PPM-type phosphatase domain-containing protein</fullName>
    </recommendedName>
</protein>
<keyword evidence="2" id="KW-1185">Reference proteome</keyword>
<name>A0A2X4WHG9_LEDLE</name>
<evidence type="ECO:0000313" key="2">
    <source>
        <dbReference type="Proteomes" id="UP000249134"/>
    </source>
</evidence>
<evidence type="ECO:0000313" key="1">
    <source>
        <dbReference type="EMBL" id="SQI62503.1"/>
    </source>
</evidence>
<dbReference type="AlphaFoldDB" id="A0A2X4WHG9"/>
<proteinExistence type="predicted"/>
<dbReference type="Gene3D" id="3.60.40.10">
    <property type="entry name" value="PPM-type phosphatase domain"/>
    <property type="match status" value="1"/>
</dbReference>
<dbReference type="EMBL" id="LS483476">
    <property type="protein sequence ID" value="SQI62503.1"/>
    <property type="molecule type" value="Genomic_DNA"/>
</dbReference>
<dbReference type="STRING" id="1348624.GCA_001591545_02109"/>
<evidence type="ECO:0008006" key="3">
    <source>
        <dbReference type="Google" id="ProtNLM"/>
    </source>
</evidence>
<gene>
    <name evidence="1" type="ORF">NCTC4824_03673</name>
</gene>